<reference evidence="2" key="1">
    <citation type="submission" date="2015-07" db="EMBL/GenBank/DDBJ databases">
        <title>Near-Complete Genome Sequence of the Cellulolytic Bacterium Bacteroides (Pseudobacteroides) cellulosolvens ATCC 35603.</title>
        <authorList>
            <person name="Dassa B."/>
            <person name="Utturkar S.M."/>
            <person name="Klingeman D.M."/>
            <person name="Hurt R.A."/>
            <person name="Keller M."/>
            <person name="Xu J."/>
            <person name="Reddy Y.H.K."/>
            <person name="Borovok I."/>
            <person name="Grinberg I.R."/>
            <person name="Lamed R."/>
            <person name="Zhivin O."/>
            <person name="Bayer E.A."/>
            <person name="Brown S.D."/>
        </authorList>
    </citation>
    <scope>NUCLEOTIDE SEQUENCE [LARGE SCALE GENOMIC DNA]</scope>
    <source>
        <strain evidence="2">DSM 2933</strain>
    </source>
</reference>
<dbReference type="eggNOG" id="ENOG502Z9ZI">
    <property type="taxonomic scope" value="Bacteria"/>
</dbReference>
<accession>A0A0L6JRZ8</accession>
<protein>
    <submittedName>
        <fullName evidence="1">Uncharacterized protein</fullName>
    </submittedName>
</protein>
<dbReference type="EMBL" id="LGTC01000001">
    <property type="protein sequence ID" value="KNY28167.1"/>
    <property type="molecule type" value="Genomic_DNA"/>
</dbReference>
<dbReference type="Proteomes" id="UP000036923">
    <property type="component" value="Unassembled WGS sequence"/>
</dbReference>
<keyword evidence="2" id="KW-1185">Reference proteome</keyword>
<dbReference type="RefSeq" id="WP_050753556.1">
    <property type="nucleotide sequence ID" value="NZ_JQKC01000056.1"/>
</dbReference>
<dbReference type="AlphaFoldDB" id="A0A0L6JRZ8"/>
<proteinExistence type="predicted"/>
<sequence length="225" mass="26018">MSALFKYLWNEVSQENKEKTRKLIERYITLKFEKFYIPKEGAFSYYPNGEHATIDGANEYRTFEKIGALSGEKQKKLWGDPKDSIIDLGTLKVSDLKKSNFDLILNSKFVNSIRIYKTAPDFDNLTSGVFAVAYSKKTSVLDVMDIIPKLRHWYNTTNQSMGNWTSKEDGIQELESIKIEKVPVYENGILVESIKEILKNIGKLVVVGFDMLQMPRYEIVYELEK</sequence>
<comment type="caution">
    <text evidence="1">The sequence shown here is derived from an EMBL/GenBank/DDBJ whole genome shotgun (WGS) entry which is preliminary data.</text>
</comment>
<gene>
    <name evidence="1" type="ORF">Bccel_3441</name>
</gene>
<evidence type="ECO:0000313" key="2">
    <source>
        <dbReference type="Proteomes" id="UP000036923"/>
    </source>
</evidence>
<evidence type="ECO:0000313" key="1">
    <source>
        <dbReference type="EMBL" id="KNY28167.1"/>
    </source>
</evidence>
<dbReference type="OrthoDB" id="8453416at2"/>
<organism evidence="1 2">
    <name type="scientific">Pseudobacteroides cellulosolvens ATCC 35603 = DSM 2933</name>
    <dbReference type="NCBI Taxonomy" id="398512"/>
    <lineage>
        <taxon>Bacteria</taxon>
        <taxon>Bacillati</taxon>
        <taxon>Bacillota</taxon>
        <taxon>Clostridia</taxon>
        <taxon>Eubacteriales</taxon>
        <taxon>Oscillospiraceae</taxon>
        <taxon>Pseudobacteroides</taxon>
    </lineage>
</organism>
<dbReference type="STRING" id="398512.Bccel_3441"/>
<name>A0A0L6JRZ8_9FIRM</name>